<dbReference type="SUPFAM" id="SSF51126">
    <property type="entry name" value="Pectin lyase-like"/>
    <property type="match status" value="1"/>
</dbReference>
<name>A0A0F9NJB9_9ZZZZ</name>
<evidence type="ECO:0000256" key="2">
    <source>
        <dbReference type="ARBA" id="ARBA00023180"/>
    </source>
</evidence>
<gene>
    <name evidence="4" type="ORF">LCGC14_0943640</name>
</gene>
<keyword evidence="2" id="KW-0325">Glycoprotein</keyword>
<accession>A0A0F9NJB9</accession>
<keyword evidence="1" id="KW-0479">Metal-binding</keyword>
<dbReference type="InterPro" id="IPR052063">
    <property type="entry name" value="Polysaccharide_Lyase_1"/>
</dbReference>
<dbReference type="PANTHER" id="PTHR42970">
    <property type="entry name" value="PECTATE LYASE C-RELATED"/>
    <property type="match status" value="1"/>
</dbReference>
<comment type="caution">
    <text evidence="4">The sequence shown here is derived from an EMBL/GenBank/DDBJ whole genome shotgun (WGS) entry which is preliminary data.</text>
</comment>
<feature type="region of interest" description="Disordered" evidence="3">
    <location>
        <begin position="205"/>
        <end position="226"/>
    </location>
</feature>
<dbReference type="InterPro" id="IPR011050">
    <property type="entry name" value="Pectin_lyase_fold/virulence"/>
</dbReference>
<organism evidence="4">
    <name type="scientific">marine sediment metagenome</name>
    <dbReference type="NCBI Taxonomy" id="412755"/>
    <lineage>
        <taxon>unclassified sequences</taxon>
        <taxon>metagenomes</taxon>
        <taxon>ecological metagenomes</taxon>
    </lineage>
</organism>
<dbReference type="GO" id="GO:0046872">
    <property type="term" value="F:metal ion binding"/>
    <property type="evidence" value="ECO:0007669"/>
    <property type="project" value="UniProtKB-KW"/>
</dbReference>
<evidence type="ECO:0000313" key="4">
    <source>
        <dbReference type="EMBL" id="KKN19645.1"/>
    </source>
</evidence>
<feature type="compositionally biased region" description="Polar residues" evidence="3">
    <location>
        <begin position="217"/>
        <end position="226"/>
    </location>
</feature>
<feature type="region of interest" description="Disordered" evidence="3">
    <location>
        <begin position="332"/>
        <end position="361"/>
    </location>
</feature>
<feature type="compositionally biased region" description="Polar residues" evidence="3">
    <location>
        <begin position="332"/>
        <end position="354"/>
    </location>
</feature>
<protein>
    <submittedName>
        <fullName evidence="4">Uncharacterized protein</fullName>
    </submittedName>
</protein>
<evidence type="ECO:0000256" key="1">
    <source>
        <dbReference type="ARBA" id="ARBA00022723"/>
    </source>
</evidence>
<dbReference type="PANTHER" id="PTHR42970:SF1">
    <property type="entry name" value="PECTATE LYASE C-RELATED"/>
    <property type="match status" value="1"/>
</dbReference>
<dbReference type="AlphaFoldDB" id="A0A0F9NJB9"/>
<dbReference type="Gene3D" id="2.160.20.10">
    <property type="entry name" value="Single-stranded right-handed beta-helix, Pectin lyase-like"/>
    <property type="match status" value="1"/>
</dbReference>
<dbReference type="EMBL" id="LAZR01003315">
    <property type="protein sequence ID" value="KKN19645.1"/>
    <property type="molecule type" value="Genomic_DNA"/>
</dbReference>
<proteinExistence type="predicted"/>
<reference evidence="4" key="1">
    <citation type="journal article" date="2015" name="Nature">
        <title>Complex archaea that bridge the gap between prokaryotes and eukaryotes.</title>
        <authorList>
            <person name="Spang A."/>
            <person name="Saw J.H."/>
            <person name="Jorgensen S.L."/>
            <person name="Zaremba-Niedzwiedzka K."/>
            <person name="Martijn J."/>
            <person name="Lind A.E."/>
            <person name="van Eijk R."/>
            <person name="Schleper C."/>
            <person name="Guy L."/>
            <person name="Ettema T.J."/>
        </authorList>
    </citation>
    <scope>NUCLEOTIDE SEQUENCE</scope>
</reference>
<evidence type="ECO:0000256" key="3">
    <source>
        <dbReference type="SAM" id="MobiDB-lite"/>
    </source>
</evidence>
<sequence length="545" mass="59096">MKKSVVIFFLINVFLGQSQTLDLGTTFYGAKGYGQSAGVGQPTRTRVFVTTTADSGPGSLRSLVGSGQSNLDVILKVSGQISLQSQLRISGRNIHIYGQTAFRDGGQGITIEGDFVNNNYGGQMVFSSGDHTVYEFTRLRRGQGRITENSGDALNTTGDNIMIANCSISWATDENWSGATSTNLTIQNSMVYECFYFATHENSRDPEDGNYQGGHSKGSTNGNLDSNTGYATANSAEKWTYYNTLFQNNDARNPQISSHGDYEIVNCRIYYPGTLAIGELGSLASPAKNTNINIVKTHLKAGGDTRTIRPEVKSGYDDTNIYLQGIIGWNRTNDSQPETDAISNGKSSGDQSPVGTVVGTPFNTPMSSEYASLPDAVDLDSEESLSTLGAYLFRDSADSRIIEEAINGPETSYKLFSDFPYYSGSNWVGATGYYTYKNSVAEAGGFPIIGPMNGNNVDADNDGMLDALETQYGVSDPDAINTVWTIEGVNYTNSTRTNFQVMMDIEGGRFGQVLIEEPTDPIDPFNGLLSPSDIQMFIELFYLEG</sequence>
<dbReference type="InterPro" id="IPR012334">
    <property type="entry name" value="Pectin_lyas_fold"/>
</dbReference>